<organism evidence="2 3">
    <name type="scientific">Trichonephila clavata</name>
    <name type="common">Joro spider</name>
    <name type="synonym">Nephila clavata</name>
    <dbReference type="NCBI Taxonomy" id="2740835"/>
    <lineage>
        <taxon>Eukaryota</taxon>
        <taxon>Metazoa</taxon>
        <taxon>Ecdysozoa</taxon>
        <taxon>Arthropoda</taxon>
        <taxon>Chelicerata</taxon>
        <taxon>Arachnida</taxon>
        <taxon>Araneae</taxon>
        <taxon>Araneomorphae</taxon>
        <taxon>Entelegynae</taxon>
        <taxon>Araneoidea</taxon>
        <taxon>Nephilidae</taxon>
        <taxon>Trichonephila</taxon>
    </lineage>
</organism>
<feature type="compositionally biased region" description="Basic and acidic residues" evidence="1">
    <location>
        <begin position="25"/>
        <end position="40"/>
    </location>
</feature>
<evidence type="ECO:0000313" key="3">
    <source>
        <dbReference type="Proteomes" id="UP000887116"/>
    </source>
</evidence>
<feature type="compositionally biased region" description="Basic and acidic residues" evidence="1">
    <location>
        <begin position="50"/>
        <end position="59"/>
    </location>
</feature>
<dbReference type="Proteomes" id="UP000887116">
    <property type="component" value="Unassembled WGS sequence"/>
</dbReference>
<proteinExistence type="predicted"/>
<keyword evidence="3" id="KW-1185">Reference proteome</keyword>
<dbReference type="AlphaFoldDB" id="A0A8X6HWR6"/>
<feature type="region of interest" description="Disordered" evidence="1">
    <location>
        <begin position="1"/>
        <end position="59"/>
    </location>
</feature>
<name>A0A8X6HWR6_TRICU</name>
<comment type="caution">
    <text evidence="2">The sequence shown here is derived from an EMBL/GenBank/DDBJ whole genome shotgun (WGS) entry which is preliminary data.</text>
</comment>
<sequence length="103" mass="12202">MEDQTLENTMEDPSVPSNPAIPSRIKQEKWIKVYSEKSEGQLKSQTHSNSHSDDSNDEKSEYFREKWLLFNDKEHEDEDKSMTQHDITWQFSSKLRLTTVVRI</sequence>
<evidence type="ECO:0000256" key="1">
    <source>
        <dbReference type="SAM" id="MobiDB-lite"/>
    </source>
</evidence>
<protein>
    <submittedName>
        <fullName evidence="2">Uncharacterized protein</fullName>
    </submittedName>
</protein>
<gene>
    <name evidence="2" type="ORF">TNCT_724711</name>
</gene>
<evidence type="ECO:0000313" key="2">
    <source>
        <dbReference type="EMBL" id="GFR31083.1"/>
    </source>
</evidence>
<dbReference type="EMBL" id="BMAO01029346">
    <property type="protein sequence ID" value="GFR31083.1"/>
    <property type="molecule type" value="Genomic_DNA"/>
</dbReference>
<accession>A0A8X6HWR6</accession>
<reference evidence="2" key="1">
    <citation type="submission" date="2020-07" db="EMBL/GenBank/DDBJ databases">
        <title>Multicomponent nature underlies the extraordinary mechanical properties of spider dragline silk.</title>
        <authorList>
            <person name="Kono N."/>
            <person name="Nakamura H."/>
            <person name="Mori M."/>
            <person name="Yoshida Y."/>
            <person name="Ohtoshi R."/>
            <person name="Malay A.D."/>
            <person name="Moran D.A.P."/>
            <person name="Tomita M."/>
            <person name="Numata K."/>
            <person name="Arakawa K."/>
        </authorList>
    </citation>
    <scope>NUCLEOTIDE SEQUENCE</scope>
</reference>